<dbReference type="InterPro" id="IPR004875">
    <property type="entry name" value="DDE_SF_endonuclease_dom"/>
</dbReference>
<reference evidence="2 3" key="1">
    <citation type="journal article" date="2021" name="BMC Biol.">
        <title>Horizontally acquired antibacterial genes associated with adaptive radiation of ladybird beetles.</title>
        <authorList>
            <person name="Li H.S."/>
            <person name="Tang X.F."/>
            <person name="Huang Y.H."/>
            <person name="Xu Z.Y."/>
            <person name="Chen M.L."/>
            <person name="Du X.Y."/>
            <person name="Qiu B.Y."/>
            <person name="Chen P.T."/>
            <person name="Zhang W."/>
            <person name="Slipinski A."/>
            <person name="Escalona H.E."/>
            <person name="Waterhouse R.M."/>
            <person name="Zwick A."/>
            <person name="Pang H."/>
        </authorList>
    </citation>
    <scope>NUCLEOTIDE SEQUENCE [LARGE SCALE GENOMIC DNA]</scope>
    <source>
        <strain evidence="2">SYSU2018</strain>
    </source>
</reference>
<evidence type="ECO:0000313" key="3">
    <source>
        <dbReference type="Proteomes" id="UP001516400"/>
    </source>
</evidence>
<comment type="caution">
    <text evidence="2">The sequence shown here is derived from an EMBL/GenBank/DDBJ whole genome shotgun (WGS) entry which is preliminary data.</text>
</comment>
<feature type="domain" description="DDE-1" evidence="1">
    <location>
        <begin position="1"/>
        <end position="60"/>
    </location>
</feature>
<protein>
    <recommendedName>
        <fullName evidence="1">DDE-1 domain-containing protein</fullName>
    </recommendedName>
</protein>
<dbReference type="Pfam" id="PF03184">
    <property type="entry name" value="DDE_1"/>
    <property type="match status" value="1"/>
</dbReference>
<dbReference type="Proteomes" id="UP001516400">
    <property type="component" value="Unassembled WGS sequence"/>
</dbReference>
<dbReference type="AlphaFoldDB" id="A0ABD2MQ98"/>
<name>A0ABD2MQ98_9CUCU</name>
<accession>A0ABD2MQ98</accession>
<keyword evidence="3" id="KW-1185">Reference proteome</keyword>
<dbReference type="EMBL" id="JABFTP020000021">
    <property type="protein sequence ID" value="KAL3268570.1"/>
    <property type="molecule type" value="Genomic_DNA"/>
</dbReference>
<gene>
    <name evidence="2" type="ORF">HHI36_007678</name>
</gene>
<organism evidence="2 3">
    <name type="scientific">Cryptolaemus montrouzieri</name>
    <dbReference type="NCBI Taxonomy" id="559131"/>
    <lineage>
        <taxon>Eukaryota</taxon>
        <taxon>Metazoa</taxon>
        <taxon>Ecdysozoa</taxon>
        <taxon>Arthropoda</taxon>
        <taxon>Hexapoda</taxon>
        <taxon>Insecta</taxon>
        <taxon>Pterygota</taxon>
        <taxon>Neoptera</taxon>
        <taxon>Endopterygota</taxon>
        <taxon>Coleoptera</taxon>
        <taxon>Polyphaga</taxon>
        <taxon>Cucujiformia</taxon>
        <taxon>Coccinelloidea</taxon>
        <taxon>Coccinellidae</taxon>
        <taxon>Scymninae</taxon>
        <taxon>Scymnini</taxon>
        <taxon>Cryptolaemus</taxon>
    </lineage>
</organism>
<proteinExistence type="predicted"/>
<evidence type="ECO:0000313" key="2">
    <source>
        <dbReference type="EMBL" id="KAL3268570.1"/>
    </source>
</evidence>
<sequence length="174" mass="19933">MDQHIIQFVKQDYKKNLLLKAVLKDQPIEKTLKKCNMKDLLFALCYSWNALPPSTITSSWKTLWQDIVAAPTNDPQISAPSGVMEQIAAETQISPEDLETWCCGMDKDYSTINQEDDQVIANIPQVKAQDAIYAFELGLQWAEENGVSYNELLLLRRLRKKALISRFNNVKQKK</sequence>
<evidence type="ECO:0000259" key="1">
    <source>
        <dbReference type="Pfam" id="PF03184"/>
    </source>
</evidence>